<feature type="non-terminal residue" evidence="2">
    <location>
        <position position="308"/>
    </location>
</feature>
<dbReference type="Proteomes" id="UP000694888">
    <property type="component" value="Unplaced"/>
</dbReference>
<proteinExistence type="predicted"/>
<dbReference type="GeneID" id="106012324"/>
<protein>
    <submittedName>
        <fullName evidence="2">Uncharacterized protein LOC106012324</fullName>
    </submittedName>
</protein>
<reference evidence="2" key="1">
    <citation type="submission" date="2025-08" db="UniProtKB">
        <authorList>
            <consortium name="RefSeq"/>
        </authorList>
    </citation>
    <scope>IDENTIFICATION</scope>
</reference>
<organism evidence="1 2">
    <name type="scientific">Aplysia californica</name>
    <name type="common">California sea hare</name>
    <dbReference type="NCBI Taxonomy" id="6500"/>
    <lineage>
        <taxon>Eukaryota</taxon>
        <taxon>Metazoa</taxon>
        <taxon>Spiralia</taxon>
        <taxon>Lophotrochozoa</taxon>
        <taxon>Mollusca</taxon>
        <taxon>Gastropoda</taxon>
        <taxon>Heterobranchia</taxon>
        <taxon>Euthyneura</taxon>
        <taxon>Tectipleura</taxon>
        <taxon>Aplysiida</taxon>
        <taxon>Aplysioidea</taxon>
        <taxon>Aplysiidae</taxon>
        <taxon>Aplysia</taxon>
    </lineage>
</organism>
<evidence type="ECO:0000313" key="2">
    <source>
        <dbReference type="RefSeq" id="XP_012940386.1"/>
    </source>
</evidence>
<sequence>MENQPCPLKDCPFSKEDHLVTATFVVFTAAHVVYDADEAVVTSVEFFYDDDKDRSEVVTAQAVQLGYADEGADTTCLKCICHDLALFHKMKSRRMYGKDVKWSMSVPIAVLISHPHGCSKQISVGDLVDRKELDPVQGLSFLKPSFKDGEEFKAMKNASADAKKCLTVFLDTVFKKRYGENIKGGDEKTKVKNTVFRLILKELRTEGCTVPVSESERDFWEKVFVHTSMGMGSWSLGCDRSWVSGVMAAFHFLTMLNFINAFEKAISFESMEKDGLVGYEFLRELSGVRVVPSFCVDVGERKMYRHVS</sequence>
<accession>A0ABM1A418</accession>
<keyword evidence="1" id="KW-1185">Reference proteome</keyword>
<gene>
    <name evidence="2" type="primary">LOC106012324</name>
</gene>
<dbReference type="RefSeq" id="XP_012940386.1">
    <property type="nucleotide sequence ID" value="XM_013084932.1"/>
</dbReference>
<evidence type="ECO:0000313" key="1">
    <source>
        <dbReference type="Proteomes" id="UP000694888"/>
    </source>
</evidence>
<name>A0ABM1A418_APLCA</name>